<sequence length="301" mass="35398">MSVYTPSLQYLLEKVNKYKYPFCSKHADQDPLNMICLDSRCEHEYQLEPICSICADNNTHKKSFHIQHNVRQVLKDLLYQCEAFPISSSDYTTSECESKLNWLQKEFHRLGEECFQIANSITKAIEQYKISQESEYVEKLKIKKLIEEILEVETERTLRKNMQTIWSLCKVENEKAIINQVNNLITKRNVELNTMKYTERLQYTINKINELKLEQLIDIPSFHKDIIRKKLEFDMDETLLLEQRIKSKADQAVKESLLFKGNTYLSPLLSYKQQIDNAKKRAVAEANDKGNHPTSLVIQHI</sequence>
<gene>
    <name evidence="1" type="ORF">TTHERM_00070870</name>
</gene>
<dbReference type="KEGG" id="tet:TTHERM_00070870"/>
<protein>
    <submittedName>
        <fullName evidence="1">Uncharacterized protein</fullName>
    </submittedName>
</protein>
<keyword evidence="2" id="KW-1185">Reference proteome</keyword>
<dbReference type="RefSeq" id="XP_001007825.2">
    <property type="nucleotide sequence ID" value="XM_001007825.2"/>
</dbReference>
<dbReference type="InParanoid" id="I7M702"/>
<proteinExistence type="predicted"/>
<dbReference type="Proteomes" id="UP000009168">
    <property type="component" value="Unassembled WGS sequence"/>
</dbReference>
<evidence type="ECO:0000313" key="2">
    <source>
        <dbReference type="Proteomes" id="UP000009168"/>
    </source>
</evidence>
<evidence type="ECO:0000313" key="1">
    <source>
        <dbReference type="EMBL" id="EAR87580.2"/>
    </source>
</evidence>
<organism evidence="1 2">
    <name type="scientific">Tetrahymena thermophila (strain SB210)</name>
    <dbReference type="NCBI Taxonomy" id="312017"/>
    <lineage>
        <taxon>Eukaryota</taxon>
        <taxon>Sar</taxon>
        <taxon>Alveolata</taxon>
        <taxon>Ciliophora</taxon>
        <taxon>Intramacronucleata</taxon>
        <taxon>Oligohymenophorea</taxon>
        <taxon>Hymenostomatida</taxon>
        <taxon>Tetrahymenina</taxon>
        <taxon>Tetrahymenidae</taxon>
        <taxon>Tetrahymena</taxon>
    </lineage>
</organism>
<dbReference type="EMBL" id="GG662853">
    <property type="protein sequence ID" value="EAR87580.2"/>
    <property type="molecule type" value="Genomic_DNA"/>
</dbReference>
<dbReference type="AlphaFoldDB" id="I7M702"/>
<accession>I7M702</accession>
<name>I7M702_TETTS</name>
<reference evidence="2" key="1">
    <citation type="journal article" date="2006" name="PLoS Biol.">
        <title>Macronuclear genome sequence of the ciliate Tetrahymena thermophila, a model eukaryote.</title>
        <authorList>
            <person name="Eisen J.A."/>
            <person name="Coyne R.S."/>
            <person name="Wu M."/>
            <person name="Wu D."/>
            <person name="Thiagarajan M."/>
            <person name="Wortman J.R."/>
            <person name="Badger J.H."/>
            <person name="Ren Q."/>
            <person name="Amedeo P."/>
            <person name="Jones K.M."/>
            <person name="Tallon L.J."/>
            <person name="Delcher A.L."/>
            <person name="Salzberg S.L."/>
            <person name="Silva J.C."/>
            <person name="Haas B.J."/>
            <person name="Majoros W.H."/>
            <person name="Farzad M."/>
            <person name="Carlton J.M."/>
            <person name="Smith R.K. Jr."/>
            <person name="Garg J."/>
            <person name="Pearlman R.E."/>
            <person name="Karrer K.M."/>
            <person name="Sun L."/>
            <person name="Manning G."/>
            <person name="Elde N.C."/>
            <person name="Turkewitz A.P."/>
            <person name="Asai D.J."/>
            <person name="Wilkes D.E."/>
            <person name="Wang Y."/>
            <person name="Cai H."/>
            <person name="Collins K."/>
            <person name="Stewart B.A."/>
            <person name="Lee S.R."/>
            <person name="Wilamowska K."/>
            <person name="Weinberg Z."/>
            <person name="Ruzzo W.L."/>
            <person name="Wloga D."/>
            <person name="Gaertig J."/>
            <person name="Frankel J."/>
            <person name="Tsao C.-C."/>
            <person name="Gorovsky M.A."/>
            <person name="Keeling P.J."/>
            <person name="Waller R.F."/>
            <person name="Patron N.J."/>
            <person name="Cherry J.M."/>
            <person name="Stover N.A."/>
            <person name="Krieger C.J."/>
            <person name="del Toro C."/>
            <person name="Ryder H.F."/>
            <person name="Williamson S.C."/>
            <person name="Barbeau R.A."/>
            <person name="Hamilton E.P."/>
            <person name="Orias E."/>
        </authorList>
    </citation>
    <scope>NUCLEOTIDE SEQUENCE [LARGE SCALE GENOMIC DNA]</scope>
    <source>
        <strain evidence="2">SB210</strain>
    </source>
</reference>
<dbReference type="GeneID" id="7832605"/>